<reference evidence="2" key="1">
    <citation type="submission" date="2016-10" db="EMBL/GenBank/DDBJ databases">
        <authorList>
            <person name="Varghese N."/>
            <person name="Submissions S."/>
        </authorList>
    </citation>
    <scope>NUCLEOTIDE SEQUENCE [LARGE SCALE GENOMIC DNA]</scope>
    <source>
        <strain evidence="2">IBRC-M 10403</strain>
    </source>
</reference>
<dbReference type="AlphaFoldDB" id="A0A1G6PZB6"/>
<sequence length="114" mass="12700">MTDQYQVVTQKLREEAKVWQQHADDARPIVQAVAGAYLSPSAFFVGDLTTLGAGIANAELEAGQYEEFRIFMATLLLGAIVEFDQIDMTLRTIADEYEKAEAVVELDLDKVFPE</sequence>
<dbReference type="EMBL" id="FMZZ01000005">
    <property type="protein sequence ID" value="SDC85530.1"/>
    <property type="molecule type" value="Genomic_DNA"/>
</dbReference>
<name>A0A1G6PZB6_9PSEU</name>
<gene>
    <name evidence="1" type="ORF">SAMN05216174_1058</name>
</gene>
<dbReference type="RefSeq" id="WP_091450089.1">
    <property type="nucleotide sequence ID" value="NZ_FMZZ01000005.1"/>
</dbReference>
<protein>
    <recommendedName>
        <fullName evidence="3">Excreted virulence factor EspC, type VII ESX diderm</fullName>
    </recommendedName>
</protein>
<dbReference type="STRING" id="1271860.SAMN05216174_1058"/>
<dbReference type="Proteomes" id="UP000199501">
    <property type="component" value="Unassembled WGS sequence"/>
</dbReference>
<evidence type="ECO:0008006" key="3">
    <source>
        <dbReference type="Google" id="ProtNLM"/>
    </source>
</evidence>
<organism evidence="1 2">
    <name type="scientific">Actinokineospora iranica</name>
    <dbReference type="NCBI Taxonomy" id="1271860"/>
    <lineage>
        <taxon>Bacteria</taxon>
        <taxon>Bacillati</taxon>
        <taxon>Actinomycetota</taxon>
        <taxon>Actinomycetes</taxon>
        <taxon>Pseudonocardiales</taxon>
        <taxon>Pseudonocardiaceae</taxon>
        <taxon>Actinokineospora</taxon>
    </lineage>
</organism>
<evidence type="ECO:0000313" key="1">
    <source>
        <dbReference type="EMBL" id="SDC85530.1"/>
    </source>
</evidence>
<evidence type="ECO:0000313" key="2">
    <source>
        <dbReference type="Proteomes" id="UP000199501"/>
    </source>
</evidence>
<keyword evidence="2" id="KW-1185">Reference proteome</keyword>
<proteinExistence type="predicted"/>
<accession>A0A1G6PZB6</accession>
<dbReference type="OrthoDB" id="3393373at2"/>